<gene>
    <name evidence="1" type="ORF">GRQ65_06940</name>
</gene>
<evidence type="ECO:0000313" key="2">
    <source>
        <dbReference type="Proteomes" id="UP000473325"/>
    </source>
</evidence>
<organism evidence="1 2">
    <name type="scientific">Nocardioides flavescens</name>
    <dbReference type="NCBI Taxonomy" id="2691959"/>
    <lineage>
        <taxon>Bacteria</taxon>
        <taxon>Bacillati</taxon>
        <taxon>Actinomycetota</taxon>
        <taxon>Actinomycetes</taxon>
        <taxon>Propionibacteriales</taxon>
        <taxon>Nocardioidaceae</taxon>
        <taxon>Nocardioides</taxon>
    </lineage>
</organism>
<dbReference type="Gene3D" id="3.40.50.20">
    <property type="match status" value="1"/>
</dbReference>
<sequence length="433" mass="47758">MPKTLATLGLLQATLPLDVALVVAAEVRTRLHPVPPPAEPVGGRKTVLLSGGKMTKALQLARSFHAAGHRVVLVESGRYRLTAHRFSRAVDAFHVVPEADSPGYVDALVDVVRREGVDVYVPVCSPLSSRYDALAKPVLEQWCEVVHGDADVIDTVDDKAAFAEAAEKLGLGVPDTHRVTSPEEVERFDFASRDDDYVLKSIPYDPVNRLDLTRLPRPTAAGTAAFARSKPISEANPWILQAFVPGKEYCTHGTARDGRLQVYACCESSASQLNYEAVDKPEIQAWVTRFVEELGLTGQYSFDFIETPDGGLSAIECNPRTHSAITMFYDHPDLARAYLETGGPLVTPTAASRPTYWLYHEVWQLLRHPRELRARLAVVAGGKDAVWDRADPWPFFALQHVHLPSLLLQNLVRLRPWVKIDVNIGKLVEPGGD</sequence>
<dbReference type="Gene3D" id="3.30.470.20">
    <property type="entry name" value="ATP-grasp fold, B domain"/>
    <property type="match status" value="1"/>
</dbReference>
<dbReference type="NCBIfam" id="NF005315">
    <property type="entry name" value="PRK06849.1"/>
    <property type="match status" value="1"/>
</dbReference>
<proteinExistence type="predicted"/>
<comment type="caution">
    <text evidence="1">The sequence shown here is derived from an EMBL/GenBank/DDBJ whole genome shotgun (WGS) entry which is preliminary data.</text>
</comment>
<dbReference type="Proteomes" id="UP000473325">
    <property type="component" value="Unassembled WGS sequence"/>
</dbReference>
<name>A0A6L7EZZ6_9ACTN</name>
<dbReference type="AlphaFoldDB" id="A0A6L7EZZ6"/>
<evidence type="ECO:0000313" key="1">
    <source>
        <dbReference type="EMBL" id="MXG89282.1"/>
    </source>
</evidence>
<keyword evidence="2" id="KW-1185">Reference proteome</keyword>
<protein>
    <submittedName>
        <fullName evidence="1">ATP-grasp enzyme</fullName>
    </submittedName>
</protein>
<dbReference type="SUPFAM" id="SSF56059">
    <property type="entry name" value="Glutathione synthetase ATP-binding domain-like"/>
    <property type="match status" value="1"/>
</dbReference>
<accession>A0A6L7EZZ6</accession>
<dbReference type="EMBL" id="WUEK01000003">
    <property type="protein sequence ID" value="MXG89282.1"/>
    <property type="molecule type" value="Genomic_DNA"/>
</dbReference>
<reference evidence="1 2" key="1">
    <citation type="submission" date="2019-12" db="EMBL/GenBank/DDBJ databases">
        <authorList>
            <person name="Kun Z."/>
        </authorList>
    </citation>
    <scope>NUCLEOTIDE SEQUENCE [LARGE SCALE GENOMIC DNA]</scope>
    <source>
        <strain evidence="1 2">YIM 123512</strain>
    </source>
</reference>